<accession>A0ABP0NHY8</accession>
<evidence type="ECO:0000313" key="3">
    <source>
        <dbReference type="Proteomes" id="UP001642464"/>
    </source>
</evidence>
<dbReference type="Proteomes" id="UP001642464">
    <property type="component" value="Unassembled WGS sequence"/>
</dbReference>
<keyword evidence="2" id="KW-0347">Helicase</keyword>
<evidence type="ECO:0000313" key="2">
    <source>
        <dbReference type="EMBL" id="CAK9063098.1"/>
    </source>
</evidence>
<keyword evidence="2" id="KW-0547">Nucleotide-binding</keyword>
<reference evidence="2 3" key="1">
    <citation type="submission" date="2024-02" db="EMBL/GenBank/DDBJ databases">
        <authorList>
            <person name="Chen Y."/>
            <person name="Shah S."/>
            <person name="Dougan E. K."/>
            <person name="Thang M."/>
            <person name="Chan C."/>
        </authorList>
    </citation>
    <scope>NUCLEOTIDE SEQUENCE [LARGE SCALE GENOMIC DNA]</scope>
</reference>
<keyword evidence="3" id="KW-1185">Reference proteome</keyword>
<dbReference type="EMBL" id="CAXAMM010028591">
    <property type="protein sequence ID" value="CAK9063098.1"/>
    <property type="molecule type" value="Genomic_DNA"/>
</dbReference>
<proteinExistence type="predicted"/>
<keyword evidence="2" id="KW-0067">ATP-binding</keyword>
<protein>
    <submittedName>
        <fullName evidence="2">ATP-dependent RNA helicase A</fullName>
    </submittedName>
</protein>
<organism evidence="2 3">
    <name type="scientific">Durusdinium trenchii</name>
    <dbReference type="NCBI Taxonomy" id="1381693"/>
    <lineage>
        <taxon>Eukaryota</taxon>
        <taxon>Sar</taxon>
        <taxon>Alveolata</taxon>
        <taxon>Dinophyceae</taxon>
        <taxon>Suessiales</taxon>
        <taxon>Symbiodiniaceae</taxon>
        <taxon>Durusdinium</taxon>
    </lineage>
</organism>
<gene>
    <name evidence="2" type="ORF">SCF082_LOCUS32735</name>
</gene>
<sequence>MWVMGPIGDVLLKKLKEKNQQGWMPSSPLSPMSPTRLFSGFSTPSSPSSVAHRQGKCTIEGSRCRQYDPILFVPQSLMDSLEVSTDLKRAVKQLMEEATSLTADQRLELLPGLPPHDVYFDLYEPIPNGAPSFAAERGGICGRFRIREERWQREMAASSSKLAIKRLSDMQFVCNEMLLPELVSWCDQYKAIKAKRLGEKAFHLAEERELAKIRRERSQRRYKNPEIQDSELFERGQLRAKKVAELEAKAATEGLDNAVEVCKCGYHQIWHQGRATLDSLDLEMTSRSDLSSLTAPRPRSSPSESLPARALISQSRWPQKEEGEAVVSAGRLSLKKVGSAVLAATFS</sequence>
<comment type="caution">
    <text evidence="2">The sequence shown here is derived from an EMBL/GenBank/DDBJ whole genome shotgun (WGS) entry which is preliminary data.</text>
</comment>
<feature type="region of interest" description="Disordered" evidence="1">
    <location>
        <begin position="289"/>
        <end position="321"/>
    </location>
</feature>
<keyword evidence="2" id="KW-0378">Hydrolase</keyword>
<feature type="compositionally biased region" description="Low complexity" evidence="1">
    <location>
        <begin position="295"/>
        <end position="311"/>
    </location>
</feature>
<evidence type="ECO:0000256" key="1">
    <source>
        <dbReference type="SAM" id="MobiDB-lite"/>
    </source>
</evidence>
<dbReference type="GO" id="GO:0004386">
    <property type="term" value="F:helicase activity"/>
    <property type="evidence" value="ECO:0007669"/>
    <property type="project" value="UniProtKB-KW"/>
</dbReference>
<name>A0ABP0NHY8_9DINO</name>